<dbReference type="SUPFAM" id="SSF109604">
    <property type="entry name" value="HD-domain/PDEase-like"/>
    <property type="match status" value="1"/>
</dbReference>
<comment type="caution">
    <text evidence="12">The sequence shown here is derived from an EMBL/GenBank/DDBJ whole genome shotgun (WGS) entry which is preliminary data.</text>
</comment>
<dbReference type="NCBIfam" id="TIGR01596">
    <property type="entry name" value="cas3_HD"/>
    <property type="match status" value="1"/>
</dbReference>
<dbReference type="InterPro" id="IPR027417">
    <property type="entry name" value="P-loop_NTPase"/>
</dbReference>
<reference evidence="12" key="1">
    <citation type="submission" date="2019-04" db="EMBL/GenBank/DDBJ databases">
        <title>Evolution of Biomass-Degrading Anaerobic Consortia Revealed by Metagenomics.</title>
        <authorList>
            <person name="Peng X."/>
        </authorList>
    </citation>
    <scope>NUCLEOTIDE SEQUENCE</scope>
    <source>
        <strain evidence="12">SIG551</strain>
    </source>
</reference>
<dbReference type="GO" id="GO:0004518">
    <property type="term" value="F:nuclease activity"/>
    <property type="evidence" value="ECO:0007669"/>
    <property type="project" value="UniProtKB-KW"/>
</dbReference>
<name>A0A928KPN7_9FIRM</name>
<dbReference type="CDD" id="cd09641">
    <property type="entry name" value="Cas3''_I"/>
    <property type="match status" value="1"/>
</dbReference>
<keyword evidence="7" id="KW-0347">Helicase</keyword>
<dbReference type="InterPro" id="IPR054712">
    <property type="entry name" value="Cas3-like_dom"/>
</dbReference>
<dbReference type="PROSITE" id="PS51643">
    <property type="entry name" value="HD_CAS3"/>
    <property type="match status" value="1"/>
</dbReference>
<dbReference type="InterPro" id="IPR011545">
    <property type="entry name" value="DEAD/DEAH_box_helicase_dom"/>
</dbReference>
<dbReference type="Proteomes" id="UP000754750">
    <property type="component" value="Unassembled WGS sequence"/>
</dbReference>
<comment type="similarity">
    <text evidence="1">In the N-terminal section; belongs to the CRISPR-associated nuclease Cas3-HD family.</text>
</comment>
<evidence type="ECO:0000259" key="11">
    <source>
        <dbReference type="PROSITE" id="PS51643"/>
    </source>
</evidence>
<dbReference type="Pfam" id="PF00270">
    <property type="entry name" value="DEAD"/>
    <property type="match status" value="1"/>
</dbReference>
<dbReference type="GO" id="GO:0046872">
    <property type="term" value="F:metal ion binding"/>
    <property type="evidence" value="ECO:0007669"/>
    <property type="project" value="UniProtKB-KW"/>
</dbReference>
<keyword evidence="4" id="KW-0479">Metal-binding</keyword>
<dbReference type="CDD" id="cd17930">
    <property type="entry name" value="DEXHc_cas3"/>
    <property type="match status" value="1"/>
</dbReference>
<dbReference type="GO" id="GO:0051607">
    <property type="term" value="P:defense response to virus"/>
    <property type="evidence" value="ECO:0007669"/>
    <property type="project" value="UniProtKB-KW"/>
</dbReference>
<dbReference type="Pfam" id="PF22590">
    <property type="entry name" value="Cas3-like_C_2"/>
    <property type="match status" value="1"/>
</dbReference>
<dbReference type="RefSeq" id="WP_326839814.1">
    <property type="nucleotide sequence ID" value="NZ_JBKWRC010000001.1"/>
</dbReference>
<sequence length="803" mass="90385">MKSHLAHITEINGERMEQTVAEHSLHVAGYAAEKLRGIGLPNTAYLAGLLHDMGKCTANYQEYLLRASAGEEVARGSVNHTFCGCIYLLKQYHAGRPQGMGTVTCEIIVYAVGAHHGQFDCVTPQNTSGFEHRLEKDPKEIGYEEAVSAFLLECAPAEEIDRLFLLAQQEIAALFEAFRARFRKNRTQVSFLMGLAARMVLSAVIDGDRRDTAEFMTGMPQEYCGGSSRFWAEQISFFEQKVSCFRTQTPINAARSGFSEQCRVFARQHGDGIYRLTLPTGAGKTLSALRYTLHHAKAFHKKRILFVIPLLSILEQNSAVIRDYIQDKSSLTEHHSNVVKLFDTKEELNQYELLTDTWESPIVITTLVQLLNTLFSDKTGAVRRMSALSQAVIVIDEVQSLPPKTMNLFTMALNFLAYGCGATIVLSSATTPCFEQTDFPLQYASPVEIVPYEPEAFVVFKRTEIIDKTSPYGMSVEELADFSAEVLSRVSSLLVICNTKESALRLYRELAHRCDDCRVFHLSTSMCMAHRTDTLKKINAALKSREKMVCVSTQLVEAGVDFSFESVIRAAAGMDNIAQAAGRCNRSNDFGGIRPVYVVNLNQEAEKLGMLREIAAAQRCALQLLHRFAQNPDRYERDLLSGESVAEYYRFLFQDADIKGKFGFPQRLPDGTTEDLFDLLAVNLRHIERPEFQGKYFLNQAFLTAGHLFQVFDETTTDVIVPYNDEASKLIADLFSEKSAYDLAFLKRCVERAKPYTIQVFQYQIQKLSDYGMLSLTPDKRFTALNKQCYNDKTGLVIENFIY</sequence>
<evidence type="ECO:0000256" key="2">
    <source>
        <dbReference type="ARBA" id="ARBA00009046"/>
    </source>
</evidence>
<dbReference type="SMART" id="SM00487">
    <property type="entry name" value="DEXDc"/>
    <property type="match status" value="1"/>
</dbReference>
<evidence type="ECO:0000313" key="12">
    <source>
        <dbReference type="EMBL" id="MBE6832295.1"/>
    </source>
</evidence>
<evidence type="ECO:0000256" key="1">
    <source>
        <dbReference type="ARBA" id="ARBA00006847"/>
    </source>
</evidence>
<evidence type="ECO:0000256" key="6">
    <source>
        <dbReference type="ARBA" id="ARBA00022801"/>
    </source>
</evidence>
<dbReference type="GO" id="GO:0005524">
    <property type="term" value="F:ATP binding"/>
    <property type="evidence" value="ECO:0007669"/>
    <property type="project" value="UniProtKB-KW"/>
</dbReference>
<evidence type="ECO:0000256" key="7">
    <source>
        <dbReference type="ARBA" id="ARBA00022806"/>
    </source>
</evidence>
<evidence type="ECO:0000313" key="13">
    <source>
        <dbReference type="Proteomes" id="UP000754750"/>
    </source>
</evidence>
<dbReference type="InterPro" id="IPR006483">
    <property type="entry name" value="CRISPR-assoc_Cas3_HD"/>
</dbReference>
<evidence type="ECO:0000256" key="9">
    <source>
        <dbReference type="ARBA" id="ARBA00023118"/>
    </source>
</evidence>
<protein>
    <submittedName>
        <fullName evidence="12">CRISPR-associated helicase Cas3</fullName>
    </submittedName>
</protein>
<dbReference type="GO" id="GO:0004386">
    <property type="term" value="F:helicase activity"/>
    <property type="evidence" value="ECO:0007669"/>
    <property type="project" value="UniProtKB-KW"/>
</dbReference>
<feature type="domain" description="Helicase ATP-binding" evidence="10">
    <location>
        <begin position="265"/>
        <end position="449"/>
    </location>
</feature>
<evidence type="ECO:0000256" key="3">
    <source>
        <dbReference type="ARBA" id="ARBA00022722"/>
    </source>
</evidence>
<dbReference type="InterPro" id="IPR014001">
    <property type="entry name" value="Helicase_ATP-bd"/>
</dbReference>
<organism evidence="12 13">
    <name type="scientific">Faecalispora sporosphaeroides</name>
    <dbReference type="NCBI Taxonomy" id="1549"/>
    <lineage>
        <taxon>Bacteria</taxon>
        <taxon>Bacillati</taxon>
        <taxon>Bacillota</taxon>
        <taxon>Clostridia</taxon>
        <taxon>Eubacteriales</taxon>
        <taxon>Oscillospiraceae</taxon>
        <taxon>Faecalispora</taxon>
    </lineage>
</organism>
<keyword evidence="5" id="KW-0547">Nucleotide-binding</keyword>
<dbReference type="Pfam" id="PF01966">
    <property type="entry name" value="HD"/>
    <property type="match status" value="1"/>
</dbReference>
<evidence type="ECO:0000256" key="5">
    <source>
        <dbReference type="ARBA" id="ARBA00022741"/>
    </source>
</evidence>
<keyword evidence="3" id="KW-0540">Nuclease</keyword>
<dbReference type="Gene3D" id="3.40.50.300">
    <property type="entry name" value="P-loop containing nucleotide triphosphate hydrolases"/>
    <property type="match status" value="2"/>
</dbReference>
<proteinExistence type="inferred from homology"/>
<accession>A0A928KPN7</accession>
<feature type="domain" description="HD Cas3-type" evidence="11">
    <location>
        <begin position="13"/>
        <end position="210"/>
    </location>
</feature>
<dbReference type="EMBL" id="SVNY01000001">
    <property type="protein sequence ID" value="MBE6832295.1"/>
    <property type="molecule type" value="Genomic_DNA"/>
</dbReference>
<gene>
    <name evidence="12" type="primary">cas3</name>
    <name evidence="12" type="ORF">E7512_01705</name>
</gene>
<evidence type="ECO:0000256" key="8">
    <source>
        <dbReference type="ARBA" id="ARBA00022840"/>
    </source>
</evidence>
<evidence type="ECO:0000259" key="10">
    <source>
        <dbReference type="PROSITE" id="PS51192"/>
    </source>
</evidence>
<dbReference type="GO" id="GO:0003676">
    <property type="term" value="F:nucleic acid binding"/>
    <property type="evidence" value="ECO:0007669"/>
    <property type="project" value="InterPro"/>
</dbReference>
<dbReference type="Gene3D" id="1.10.3210.30">
    <property type="match status" value="1"/>
</dbReference>
<dbReference type="NCBIfam" id="TIGR01587">
    <property type="entry name" value="cas3_core"/>
    <property type="match status" value="1"/>
</dbReference>
<comment type="similarity">
    <text evidence="2">In the central section; belongs to the CRISPR-associated helicase Cas3 family.</text>
</comment>
<dbReference type="AlphaFoldDB" id="A0A928KPN7"/>
<dbReference type="InterPro" id="IPR006474">
    <property type="entry name" value="Helicase_Cas3_CRISPR-ass_core"/>
</dbReference>
<keyword evidence="9" id="KW-0051">Antiviral defense</keyword>
<keyword evidence="8" id="KW-0067">ATP-binding</keyword>
<dbReference type="PROSITE" id="PS51192">
    <property type="entry name" value="HELICASE_ATP_BIND_1"/>
    <property type="match status" value="1"/>
</dbReference>
<keyword evidence="6" id="KW-0378">Hydrolase</keyword>
<dbReference type="SUPFAM" id="SSF52540">
    <property type="entry name" value="P-loop containing nucleoside triphosphate hydrolases"/>
    <property type="match status" value="1"/>
</dbReference>
<evidence type="ECO:0000256" key="4">
    <source>
        <dbReference type="ARBA" id="ARBA00022723"/>
    </source>
</evidence>
<dbReference type="InterPro" id="IPR038257">
    <property type="entry name" value="CRISPR-assoc_Cas3_HD_sf"/>
</dbReference>
<dbReference type="InterPro" id="IPR006674">
    <property type="entry name" value="HD_domain"/>
</dbReference>
<dbReference type="GO" id="GO:0016787">
    <property type="term" value="F:hydrolase activity"/>
    <property type="evidence" value="ECO:0007669"/>
    <property type="project" value="UniProtKB-KW"/>
</dbReference>